<keyword evidence="2" id="KW-0285">Flavoprotein</keyword>
<dbReference type="Gene3D" id="3.50.50.100">
    <property type="match status" value="1"/>
</dbReference>
<sequence>MSKTILILGASYAGLATAHILLKKTLPTLKDYKVVLVSPTTHMYWNLASPRAIVPGQFGDEKVFGDIESGFKKYPAGSFEFIVGTASSLDPETKAVSITTAAGETRQAYDVLVLATGTRTIGDLPWKSSVKGYEATKEILHKYRDQVKTAKSIVLGGGGPTGAETAGELGFEFRKSKEITLITSAPELCADSLPVNIAKVAEKELQKLHVKIVKGVKITGVKPTEDGKTELTLDNGETKITDLYLPTVGVLPNSEYVPKALLNEKGYVIVDQHLRVKNATDIWAAGDIIDIEPSQLVYCEKQATALAKNLDLTLKGKEPVPYKTGGDRVLGLTLGRSKATGRAGNKKIPSFIIWFLKGRTLGTQNLPAYISGSKF</sequence>
<comment type="similarity">
    <text evidence="1">Belongs to the FAD-dependent oxidoreductase family.</text>
</comment>
<evidence type="ECO:0000256" key="2">
    <source>
        <dbReference type="ARBA" id="ARBA00022630"/>
    </source>
</evidence>
<dbReference type="GO" id="GO:0005737">
    <property type="term" value="C:cytoplasm"/>
    <property type="evidence" value="ECO:0007669"/>
    <property type="project" value="TreeGrafter"/>
</dbReference>
<dbReference type="Pfam" id="PF07992">
    <property type="entry name" value="Pyr_redox_2"/>
    <property type="match status" value="1"/>
</dbReference>
<evidence type="ECO:0000256" key="1">
    <source>
        <dbReference type="ARBA" id="ARBA00006442"/>
    </source>
</evidence>
<dbReference type="InParanoid" id="A0A2T3BBR3"/>
<organism evidence="6 7">
    <name type="scientific">Amorphotheca resinae ATCC 22711</name>
    <dbReference type="NCBI Taxonomy" id="857342"/>
    <lineage>
        <taxon>Eukaryota</taxon>
        <taxon>Fungi</taxon>
        <taxon>Dikarya</taxon>
        <taxon>Ascomycota</taxon>
        <taxon>Pezizomycotina</taxon>
        <taxon>Leotiomycetes</taxon>
        <taxon>Helotiales</taxon>
        <taxon>Amorphothecaceae</taxon>
        <taxon>Amorphotheca</taxon>
    </lineage>
</organism>
<evidence type="ECO:0000313" key="7">
    <source>
        <dbReference type="Proteomes" id="UP000241818"/>
    </source>
</evidence>
<dbReference type="SUPFAM" id="SSF51905">
    <property type="entry name" value="FAD/NAD(P)-binding domain"/>
    <property type="match status" value="1"/>
</dbReference>
<evidence type="ECO:0000256" key="4">
    <source>
        <dbReference type="ARBA" id="ARBA00023002"/>
    </source>
</evidence>
<dbReference type="OrthoDB" id="202203at2759"/>
<dbReference type="PANTHER" id="PTHR43735">
    <property type="entry name" value="APOPTOSIS-INDUCING FACTOR 1"/>
    <property type="match status" value="1"/>
</dbReference>
<dbReference type="InterPro" id="IPR023753">
    <property type="entry name" value="FAD/NAD-binding_dom"/>
</dbReference>
<dbReference type="InterPro" id="IPR036188">
    <property type="entry name" value="FAD/NAD-bd_sf"/>
</dbReference>
<reference evidence="6 7" key="1">
    <citation type="journal article" date="2018" name="New Phytol.">
        <title>Comparative genomics and transcriptomics depict ericoid mycorrhizal fungi as versatile saprotrophs and plant mutualists.</title>
        <authorList>
            <person name="Martino E."/>
            <person name="Morin E."/>
            <person name="Grelet G.A."/>
            <person name="Kuo A."/>
            <person name="Kohler A."/>
            <person name="Daghino S."/>
            <person name="Barry K.W."/>
            <person name="Cichocki N."/>
            <person name="Clum A."/>
            <person name="Dockter R.B."/>
            <person name="Hainaut M."/>
            <person name="Kuo R.C."/>
            <person name="LaButti K."/>
            <person name="Lindahl B.D."/>
            <person name="Lindquist E.A."/>
            <person name="Lipzen A."/>
            <person name="Khouja H.R."/>
            <person name="Magnuson J."/>
            <person name="Murat C."/>
            <person name="Ohm R.A."/>
            <person name="Singer S.W."/>
            <person name="Spatafora J.W."/>
            <person name="Wang M."/>
            <person name="Veneault-Fourrey C."/>
            <person name="Henrissat B."/>
            <person name="Grigoriev I.V."/>
            <person name="Martin F.M."/>
            <person name="Perotto S."/>
        </authorList>
    </citation>
    <scope>NUCLEOTIDE SEQUENCE [LARGE SCALE GENOMIC DNA]</scope>
    <source>
        <strain evidence="6 7">ATCC 22711</strain>
    </source>
</reference>
<evidence type="ECO:0000313" key="6">
    <source>
        <dbReference type="EMBL" id="PSS25761.1"/>
    </source>
</evidence>
<keyword evidence="7" id="KW-1185">Reference proteome</keyword>
<protein>
    <recommendedName>
        <fullName evidence="5">FAD/NAD(P)-binding domain-containing protein</fullName>
    </recommendedName>
</protein>
<dbReference type="Proteomes" id="UP000241818">
    <property type="component" value="Unassembled WGS sequence"/>
</dbReference>
<proteinExistence type="inferred from homology"/>
<gene>
    <name evidence="6" type="ORF">M430DRAFT_33354</name>
</gene>
<dbReference type="GO" id="GO:0004174">
    <property type="term" value="F:electron-transferring-flavoprotein dehydrogenase activity"/>
    <property type="evidence" value="ECO:0007669"/>
    <property type="project" value="TreeGrafter"/>
</dbReference>
<evidence type="ECO:0000256" key="3">
    <source>
        <dbReference type="ARBA" id="ARBA00022827"/>
    </source>
</evidence>
<dbReference type="STRING" id="857342.A0A2T3BBR3"/>
<dbReference type="GeneID" id="36574436"/>
<keyword evidence="3" id="KW-0274">FAD</keyword>
<dbReference type="PANTHER" id="PTHR43735:SF3">
    <property type="entry name" value="FERROPTOSIS SUPPRESSOR PROTEIN 1"/>
    <property type="match status" value="1"/>
</dbReference>
<name>A0A2T3BBR3_AMORE</name>
<keyword evidence="4" id="KW-0560">Oxidoreductase</keyword>
<accession>A0A2T3BBR3</accession>
<evidence type="ECO:0000259" key="5">
    <source>
        <dbReference type="Pfam" id="PF07992"/>
    </source>
</evidence>
<dbReference type="GO" id="GO:0050660">
    <property type="term" value="F:flavin adenine dinucleotide binding"/>
    <property type="evidence" value="ECO:0007669"/>
    <property type="project" value="TreeGrafter"/>
</dbReference>
<dbReference type="RefSeq" id="XP_024724360.1">
    <property type="nucleotide sequence ID" value="XM_024866355.1"/>
</dbReference>
<feature type="domain" description="FAD/NAD(P)-binding" evidence="5">
    <location>
        <begin position="4"/>
        <end position="302"/>
    </location>
</feature>
<dbReference type="AlphaFoldDB" id="A0A2T3BBR3"/>
<dbReference type="EMBL" id="KZ679007">
    <property type="protein sequence ID" value="PSS25761.1"/>
    <property type="molecule type" value="Genomic_DNA"/>
</dbReference>
<dbReference type="PRINTS" id="PR00469">
    <property type="entry name" value="PNDRDTASEII"/>
</dbReference>
<dbReference type="PRINTS" id="PR00368">
    <property type="entry name" value="FADPNR"/>
</dbReference>